<reference evidence="1 2" key="2">
    <citation type="journal article" date="2011" name="Stand. Genomic Sci.">
        <title>Complete genome sequence of Truepera radiovictrix type strain (RQ-24).</title>
        <authorList>
            <person name="Ivanova N."/>
            <person name="Rohde C."/>
            <person name="Munk C."/>
            <person name="Nolan M."/>
            <person name="Lucas S."/>
            <person name="Del Rio T.G."/>
            <person name="Tice H."/>
            <person name="Deshpande S."/>
            <person name="Cheng J.F."/>
            <person name="Tapia R."/>
            <person name="Han C."/>
            <person name="Goodwin L."/>
            <person name="Pitluck S."/>
            <person name="Liolios K."/>
            <person name="Mavromatis K."/>
            <person name="Mikhailova N."/>
            <person name="Pati A."/>
            <person name="Chen A."/>
            <person name="Palaniappan K."/>
            <person name="Land M."/>
            <person name="Hauser L."/>
            <person name="Chang Y.J."/>
            <person name="Jeffries C.D."/>
            <person name="Brambilla E."/>
            <person name="Rohde M."/>
            <person name="Goker M."/>
            <person name="Tindall B.J."/>
            <person name="Woyke T."/>
            <person name="Bristow J."/>
            <person name="Eisen J.A."/>
            <person name="Markowitz V."/>
            <person name="Hugenholtz P."/>
            <person name="Kyrpides N.C."/>
            <person name="Klenk H.P."/>
            <person name="Lapidus A."/>
        </authorList>
    </citation>
    <scope>NUCLEOTIDE SEQUENCE [LARGE SCALE GENOMIC DNA]</scope>
    <source>
        <strain evidence="2">DSM 17093 / CIP 108686 / LMG 22925 / RQ-24</strain>
    </source>
</reference>
<evidence type="ECO:0000313" key="2">
    <source>
        <dbReference type="Proteomes" id="UP000000379"/>
    </source>
</evidence>
<evidence type="ECO:0008006" key="3">
    <source>
        <dbReference type="Google" id="ProtNLM"/>
    </source>
</evidence>
<dbReference type="Proteomes" id="UP000000379">
    <property type="component" value="Chromosome"/>
</dbReference>
<evidence type="ECO:0000313" key="1">
    <source>
        <dbReference type="EMBL" id="ADI13912.1"/>
    </source>
</evidence>
<dbReference type="AlphaFoldDB" id="D7CU14"/>
<dbReference type="EMBL" id="CP002049">
    <property type="protein sequence ID" value="ADI13912.1"/>
    <property type="molecule type" value="Genomic_DNA"/>
</dbReference>
<sequence>MSQTTGVKDEHYNLISVLYHALQGSETVGQYMQDAQGSEELTQFLQNTQQQYNQIAQQAKKLLGQQLSQA</sequence>
<dbReference type="RefSeq" id="WP_013177284.1">
    <property type="nucleotide sequence ID" value="NC_014221.1"/>
</dbReference>
<gene>
    <name evidence="1" type="ordered locus">Trad_0778</name>
</gene>
<protein>
    <recommendedName>
        <fullName evidence="3">Spore coat protein</fullName>
    </recommendedName>
</protein>
<accession>D7CU14</accession>
<reference evidence="2" key="1">
    <citation type="submission" date="2010-05" db="EMBL/GenBank/DDBJ databases">
        <title>The complete genome of Truepera radiovictris DSM 17093.</title>
        <authorList>
            <consortium name="US DOE Joint Genome Institute (JGI-PGF)"/>
            <person name="Lucas S."/>
            <person name="Copeland A."/>
            <person name="Lapidus A."/>
            <person name="Glavina del Rio T."/>
            <person name="Dalin E."/>
            <person name="Tice H."/>
            <person name="Bruce D."/>
            <person name="Goodwin L."/>
            <person name="Pitluck S."/>
            <person name="Kyrpides N."/>
            <person name="Mavromatis K."/>
            <person name="Ovchinnikova G."/>
            <person name="Munk A.C."/>
            <person name="Detter J.C."/>
            <person name="Han C."/>
            <person name="Tapia R."/>
            <person name="Land M."/>
            <person name="Hauser L."/>
            <person name="Markowitz V."/>
            <person name="Cheng J.-F."/>
            <person name="Hugenholtz P."/>
            <person name="Woyke T."/>
            <person name="Wu D."/>
            <person name="Tindall B."/>
            <person name="Pomrenke H.G."/>
            <person name="Brambilla E."/>
            <person name="Klenk H.-P."/>
            <person name="Eisen J.A."/>
        </authorList>
    </citation>
    <scope>NUCLEOTIDE SEQUENCE [LARGE SCALE GENOMIC DNA]</scope>
    <source>
        <strain evidence="2">DSM 17093 / CIP 108686 / LMG 22925 / RQ-24</strain>
    </source>
</reference>
<organism evidence="1 2">
    <name type="scientific">Truepera radiovictrix (strain DSM 17093 / CIP 108686 / LMG 22925 / RQ-24)</name>
    <dbReference type="NCBI Taxonomy" id="649638"/>
    <lineage>
        <taxon>Bacteria</taxon>
        <taxon>Thermotogati</taxon>
        <taxon>Deinococcota</taxon>
        <taxon>Deinococci</taxon>
        <taxon>Trueperales</taxon>
        <taxon>Trueperaceae</taxon>
        <taxon>Truepera</taxon>
    </lineage>
</organism>
<keyword evidence="2" id="KW-1185">Reference proteome</keyword>
<proteinExistence type="predicted"/>
<dbReference type="OrthoDB" id="495805at2"/>
<dbReference type="KEGG" id="tra:Trad_0778"/>
<name>D7CU14_TRURR</name>
<dbReference type="HOGENOM" id="CLU_179332_2_0_0"/>